<evidence type="ECO:0000313" key="2">
    <source>
        <dbReference type="EMBL" id="MBB4667180.1"/>
    </source>
</evidence>
<dbReference type="EMBL" id="JACHMD010000001">
    <property type="protein sequence ID" value="MBB4667180.1"/>
    <property type="molecule type" value="Genomic_DNA"/>
</dbReference>
<accession>A0A7W7BQW8</accession>
<dbReference type="RefSeq" id="WP_246367074.1">
    <property type="nucleotide sequence ID" value="NZ_JACHMD010000001.1"/>
</dbReference>
<protein>
    <submittedName>
        <fullName evidence="2">Uncharacterized protein</fullName>
    </submittedName>
</protein>
<proteinExistence type="predicted"/>
<comment type="caution">
    <text evidence="2">The sequence shown here is derived from an EMBL/GenBank/DDBJ whole genome shotgun (WGS) entry which is preliminary data.</text>
</comment>
<keyword evidence="3" id="KW-1185">Reference proteome</keyword>
<organism evidence="2 3">
    <name type="scientific">Microbacterium marinum</name>
    <dbReference type="NCBI Taxonomy" id="421115"/>
    <lineage>
        <taxon>Bacteria</taxon>
        <taxon>Bacillati</taxon>
        <taxon>Actinomycetota</taxon>
        <taxon>Actinomycetes</taxon>
        <taxon>Micrococcales</taxon>
        <taxon>Microbacteriaceae</taxon>
        <taxon>Microbacterium</taxon>
    </lineage>
</organism>
<evidence type="ECO:0000313" key="3">
    <source>
        <dbReference type="Proteomes" id="UP000573729"/>
    </source>
</evidence>
<feature type="region of interest" description="Disordered" evidence="1">
    <location>
        <begin position="1"/>
        <end position="20"/>
    </location>
</feature>
<dbReference type="Proteomes" id="UP000573729">
    <property type="component" value="Unassembled WGS sequence"/>
</dbReference>
<gene>
    <name evidence="2" type="ORF">BKA24_001889</name>
</gene>
<sequence length="132" mass="14109">MRTTMESTLSGGTEGRTVSSRQWARRAPWAVLAVGLAAGGTLLMPTLSSSAADAAPPPDTVVQVTGDAANGFEILYADGSGLFPPTDSEALAECSEYDTRVERVRCRTEVRTWYRDLAVLQQALDWANAADD</sequence>
<dbReference type="AlphaFoldDB" id="A0A7W7BQW8"/>
<evidence type="ECO:0000256" key="1">
    <source>
        <dbReference type="SAM" id="MobiDB-lite"/>
    </source>
</evidence>
<name>A0A7W7BQW8_9MICO</name>
<reference evidence="2 3" key="1">
    <citation type="submission" date="2020-08" db="EMBL/GenBank/DDBJ databases">
        <title>Sequencing the genomes of 1000 actinobacteria strains.</title>
        <authorList>
            <person name="Klenk H.-P."/>
        </authorList>
    </citation>
    <scope>NUCLEOTIDE SEQUENCE [LARGE SCALE GENOMIC DNA]</scope>
    <source>
        <strain evidence="2 3">DSM 24947</strain>
    </source>
</reference>